<organism evidence="1">
    <name type="scientific">Kwi virus</name>
    <dbReference type="NCBI Taxonomy" id="2081616"/>
    <lineage>
        <taxon>Viruses</taxon>
        <taxon>Riboviria</taxon>
        <taxon>Quenyaviruses</taxon>
    </lineage>
</organism>
<protein>
    <submittedName>
        <fullName evidence="1">Uncharacterized protein</fullName>
    </submittedName>
</protein>
<dbReference type="EMBL" id="KY634876">
    <property type="protein sequence ID" value="AVB77240.1"/>
    <property type="molecule type" value="mRNA"/>
</dbReference>
<evidence type="ECO:0000313" key="1">
    <source>
        <dbReference type="EMBL" id="AVB77240.1"/>
    </source>
</evidence>
<name>A0A2L1CDB6_9VIRU</name>
<accession>A0A2L1CDB6</accession>
<reference evidence="1" key="1">
    <citation type="submission" date="2017-02" db="EMBL/GenBank/DDBJ databases">
        <title>Two novel viruses associated with Drosophilidae, identified by their small-RNA profile.</title>
        <authorList>
            <person name="Obbard D.J."/>
            <person name="Webster C.L."/>
            <person name="Akorli J."/>
            <person name="Lazzaro B.P."/>
        </authorList>
    </citation>
    <scope>NUCLEOTIDE SEQUENCE</scope>
    <source>
        <strain evidence="1">Pool-seq_E_1</strain>
    </source>
</reference>
<proteinExistence type="evidence at transcript level"/>
<sequence length="460" mass="49897">MPKIISSGQITLPKVGSLQQPLDHQVEYEKDAIANFAILMKNVGLRGTTVTSYDILWIIPGYGADIARGGNNLLVDGVACDLHTTSYLFNNSSPSTIYLRLQRPMGFKADPAAVGMWEPAVHGKDNVIVPIGPHTSRKLTFRNNSTSFMCPRQLVKAGRPCVHLATFSLFRDQLTDFGTNPGKDPLEHEVAVEVTVQTTFRANDGGVGDFETYHIVSFAGDSRMNEINSGPSSSVRVSDLRAPKGVVEAVRYTPQYTDVSKKTFVGLNFLTGIEMNSGIVDGLDIDTIYQLPYGINLTPSNGTKVRLCRFIKWVGTDVNYPMANWLVGDIVPSDDWSSYKFVAGTVESAESFGNDIGLFAHEVLVPATKTLDFKLRRRVGKIGKCLAASQKPCRAYHQLSDEEDGVLDSVLTALVVITKIVKVGVELAGMVGLLVISPPNPGLHHVTVLGAGGSGEGRRM</sequence>